<evidence type="ECO:0000256" key="1">
    <source>
        <dbReference type="SAM" id="Phobius"/>
    </source>
</evidence>
<feature type="transmembrane region" description="Helical" evidence="1">
    <location>
        <begin position="197"/>
        <end position="216"/>
    </location>
</feature>
<accession>A0A2A2GEH1</accession>
<keyword evidence="1" id="KW-1133">Transmembrane helix</keyword>
<evidence type="ECO:0000313" key="3">
    <source>
        <dbReference type="Proteomes" id="UP000218831"/>
    </source>
</evidence>
<feature type="transmembrane region" description="Helical" evidence="1">
    <location>
        <begin position="60"/>
        <end position="83"/>
    </location>
</feature>
<comment type="caution">
    <text evidence="2">The sequence shown here is derived from an EMBL/GenBank/DDBJ whole genome shotgun (WGS) entry which is preliminary data.</text>
</comment>
<dbReference type="EMBL" id="NSKE01000002">
    <property type="protein sequence ID" value="PAU95283.1"/>
    <property type="molecule type" value="Genomic_DNA"/>
</dbReference>
<dbReference type="OrthoDB" id="1522169at2"/>
<feature type="transmembrane region" description="Helical" evidence="1">
    <location>
        <begin position="12"/>
        <end position="29"/>
    </location>
</feature>
<organism evidence="2 3">
    <name type="scientific">Fodinibius salipaludis</name>
    <dbReference type="NCBI Taxonomy" id="2032627"/>
    <lineage>
        <taxon>Bacteria</taxon>
        <taxon>Pseudomonadati</taxon>
        <taxon>Balneolota</taxon>
        <taxon>Balneolia</taxon>
        <taxon>Balneolales</taxon>
        <taxon>Balneolaceae</taxon>
        <taxon>Fodinibius</taxon>
    </lineage>
</organism>
<feature type="transmembrane region" description="Helical" evidence="1">
    <location>
        <begin position="173"/>
        <end position="190"/>
    </location>
</feature>
<keyword evidence="1" id="KW-0472">Membrane</keyword>
<gene>
    <name evidence="2" type="ORF">CK503_03555</name>
</gene>
<dbReference type="Proteomes" id="UP000218831">
    <property type="component" value="Unassembled WGS sequence"/>
</dbReference>
<evidence type="ECO:0000313" key="2">
    <source>
        <dbReference type="EMBL" id="PAU95283.1"/>
    </source>
</evidence>
<keyword evidence="1" id="KW-0812">Transmembrane</keyword>
<reference evidence="2 3" key="1">
    <citation type="submission" date="2017-08" db="EMBL/GenBank/DDBJ databases">
        <title>Aliifodinibius alkalisoli sp. nov., isolated from saline alkaline soil.</title>
        <authorList>
            <person name="Liu D."/>
            <person name="Zhang G."/>
        </authorList>
    </citation>
    <scope>NUCLEOTIDE SEQUENCE [LARGE SCALE GENOMIC DNA]</scope>
    <source>
        <strain evidence="2 3">WN023</strain>
    </source>
</reference>
<dbReference type="AlphaFoldDB" id="A0A2A2GEH1"/>
<feature type="transmembrane region" description="Helical" evidence="1">
    <location>
        <begin position="35"/>
        <end position="53"/>
    </location>
</feature>
<proteinExistence type="predicted"/>
<sequence length="717" mass="82571">MNNWTAYKWQTFFIPIIAGIALLSIPLVGDFHIESAILISLVGCFWAGISATNKSTERDFHVALQITGYLFLIGLPLLVNALLTGCFSIHGLAYWLLFPLPSVFFGYAIGRLIRSLKLSYAKAITVGILLFIGIGILLIELLTYPQVYFFNHVWGGWPGPIYDEVVRVNRATGFFRMLTLLWAILLWHIPVLDKDRYSKWVVGFSAVAILISYTQLTELGINSPRSHLQKVLGGHQSTEHFELYYHQRLYSDYEINLLAKEHEFYFDQISNQLALTERDTADKIESYLYGHPWQKKELVGAKFTSYVPVWLEQDQLHIAKEQISSSLKHELVHVMSKKFGNWFNASWTIGLIEGIAVAIDGGSSSTSTIHQLVVSEKPYPSAEELERAFSFWGFYGGRSGVNYTTSGSFVRFLMQNYPIEYLKKAYQTGGIAEAYQTDWQTLTSEWHAVLDTVDTDTIDQQVARRIFGMRSLFEKECPHVVSDFATAHDNYRFSLANQDTARALQFLDRALVEADSTAPIKTGWSYRNLIEGQSPKVRQAAVLVDTTVDLQLLYADAFAMVGDWEMADRHLSEGKQLFEENSDSLLKPALETRNNRLQWEIYRQMTYDNMLPDSAAFNEALYRTKIRSVRKAIEQEKWQMVELYAHQLLEASLDKKYFDDYQQLIHYLIFQNNIVLAKQLMVQLSKLPLRNRYRDRLQQEWEWVEFLKTGRENGSYD</sequence>
<name>A0A2A2GEH1_9BACT</name>
<feature type="transmembrane region" description="Helical" evidence="1">
    <location>
        <begin position="89"/>
        <end position="109"/>
    </location>
</feature>
<keyword evidence="3" id="KW-1185">Reference proteome</keyword>
<feature type="transmembrane region" description="Helical" evidence="1">
    <location>
        <begin position="121"/>
        <end position="144"/>
    </location>
</feature>
<dbReference type="RefSeq" id="WP_095605409.1">
    <property type="nucleotide sequence ID" value="NZ_NSKE01000002.1"/>
</dbReference>
<protein>
    <submittedName>
        <fullName evidence="2">Uncharacterized protein</fullName>
    </submittedName>
</protein>